<dbReference type="AlphaFoldDB" id="A0A0C2X8S9"/>
<sequence length="322" mass="32837">LASCFRFFLFCCCFGFSGLWGVFPFASAGGGIFWTGGSFFLFLGSGSAAWGLEAVGLDLMSGNLPGASVVDTVTDSVGTTSSDPTSFSWTCPPVDFDGPVYSYMLTPNDSLDPPEYSSQFTITSFTGSVDVAGVASASVSFNPSPTDPDVYVPSETDVADASQGAIHLGHQADADSGEELLEDMPTPLSGSDNPQTTAGPEGGNFLVQAIDDTSPDASHIKSADGPQALLQEAQAEVSTITHGVAAAATAQAGSVTASANPGEATGEATRMLVSTTRSASTSAVSASTTRSNLTDSSVPALRHVDGVVRALLFALCVGHFVL</sequence>
<evidence type="ECO:0000256" key="1">
    <source>
        <dbReference type="SAM" id="MobiDB-lite"/>
    </source>
</evidence>
<keyword evidence="2" id="KW-1133">Transmembrane helix</keyword>
<dbReference type="HOGENOM" id="CLU_864827_0_0_1"/>
<reference evidence="4" key="2">
    <citation type="submission" date="2015-01" db="EMBL/GenBank/DDBJ databases">
        <title>Evolutionary Origins and Diversification of the Mycorrhizal Mutualists.</title>
        <authorList>
            <consortium name="DOE Joint Genome Institute"/>
            <consortium name="Mycorrhizal Genomics Consortium"/>
            <person name="Kohler A."/>
            <person name="Kuo A."/>
            <person name="Nagy L.G."/>
            <person name="Floudas D."/>
            <person name="Copeland A."/>
            <person name="Barry K.W."/>
            <person name="Cichocki N."/>
            <person name="Veneault-Fourrey C."/>
            <person name="LaButti K."/>
            <person name="Lindquist E.A."/>
            <person name="Lipzen A."/>
            <person name="Lundell T."/>
            <person name="Morin E."/>
            <person name="Murat C."/>
            <person name="Riley R."/>
            <person name="Ohm R."/>
            <person name="Sun H."/>
            <person name="Tunlid A."/>
            <person name="Henrissat B."/>
            <person name="Grigoriev I.V."/>
            <person name="Hibbett D.S."/>
            <person name="Martin F."/>
        </authorList>
    </citation>
    <scope>NUCLEOTIDE SEQUENCE [LARGE SCALE GENOMIC DNA]</scope>
    <source>
        <strain evidence="4">MAFF 305830</strain>
    </source>
</reference>
<name>A0A0C2X8S9_SERVB</name>
<feature type="region of interest" description="Disordered" evidence="1">
    <location>
        <begin position="181"/>
        <end position="201"/>
    </location>
</feature>
<keyword evidence="2" id="KW-0812">Transmembrane</keyword>
<reference evidence="3 4" key="1">
    <citation type="submission" date="2014-04" db="EMBL/GenBank/DDBJ databases">
        <authorList>
            <consortium name="DOE Joint Genome Institute"/>
            <person name="Kuo A."/>
            <person name="Zuccaro A."/>
            <person name="Kohler A."/>
            <person name="Nagy L.G."/>
            <person name="Floudas D."/>
            <person name="Copeland A."/>
            <person name="Barry K.W."/>
            <person name="Cichocki N."/>
            <person name="Veneault-Fourrey C."/>
            <person name="LaButti K."/>
            <person name="Lindquist E.A."/>
            <person name="Lipzen A."/>
            <person name="Lundell T."/>
            <person name="Morin E."/>
            <person name="Murat C."/>
            <person name="Sun H."/>
            <person name="Tunlid A."/>
            <person name="Henrissat B."/>
            <person name="Grigoriev I.V."/>
            <person name="Hibbett D.S."/>
            <person name="Martin F."/>
            <person name="Nordberg H.P."/>
            <person name="Cantor M.N."/>
            <person name="Hua S.X."/>
        </authorList>
    </citation>
    <scope>NUCLEOTIDE SEQUENCE [LARGE SCALE GENOMIC DNA]</scope>
    <source>
        <strain evidence="3 4">MAFF 305830</strain>
    </source>
</reference>
<feature type="non-terminal residue" evidence="3">
    <location>
        <position position="1"/>
    </location>
</feature>
<dbReference type="Proteomes" id="UP000054097">
    <property type="component" value="Unassembled WGS sequence"/>
</dbReference>
<feature type="compositionally biased region" description="Polar residues" evidence="1">
    <location>
        <begin position="188"/>
        <end position="198"/>
    </location>
</feature>
<gene>
    <name evidence="3" type="ORF">M408DRAFT_331135</name>
</gene>
<protein>
    <submittedName>
        <fullName evidence="3">Uncharacterized protein</fullName>
    </submittedName>
</protein>
<evidence type="ECO:0000313" key="4">
    <source>
        <dbReference type="Proteomes" id="UP000054097"/>
    </source>
</evidence>
<keyword evidence="4" id="KW-1185">Reference proteome</keyword>
<feature type="transmembrane region" description="Helical" evidence="2">
    <location>
        <begin position="7"/>
        <end position="26"/>
    </location>
</feature>
<keyword evidence="2" id="KW-0472">Membrane</keyword>
<dbReference type="OrthoDB" id="10520765at2759"/>
<proteinExistence type="predicted"/>
<evidence type="ECO:0000256" key="2">
    <source>
        <dbReference type="SAM" id="Phobius"/>
    </source>
</evidence>
<organism evidence="3 4">
    <name type="scientific">Serendipita vermifera MAFF 305830</name>
    <dbReference type="NCBI Taxonomy" id="933852"/>
    <lineage>
        <taxon>Eukaryota</taxon>
        <taxon>Fungi</taxon>
        <taxon>Dikarya</taxon>
        <taxon>Basidiomycota</taxon>
        <taxon>Agaricomycotina</taxon>
        <taxon>Agaricomycetes</taxon>
        <taxon>Sebacinales</taxon>
        <taxon>Serendipitaceae</taxon>
        <taxon>Serendipita</taxon>
    </lineage>
</organism>
<accession>A0A0C2X8S9</accession>
<dbReference type="EMBL" id="KN824313">
    <property type="protein sequence ID" value="KIM25597.1"/>
    <property type="molecule type" value="Genomic_DNA"/>
</dbReference>
<evidence type="ECO:0000313" key="3">
    <source>
        <dbReference type="EMBL" id="KIM25597.1"/>
    </source>
</evidence>